<name>A0AAE0IPW9_9PEZI</name>
<keyword evidence="11" id="KW-1185">Reference proteome</keyword>
<dbReference type="Pfam" id="PF13813">
    <property type="entry name" value="MBOAT_2"/>
    <property type="match status" value="1"/>
</dbReference>
<feature type="transmembrane region" description="Helical" evidence="8">
    <location>
        <begin position="402"/>
        <end position="424"/>
    </location>
</feature>
<gene>
    <name evidence="10" type="ORF">B0H66DRAFT_467583</name>
</gene>
<dbReference type="AlphaFoldDB" id="A0AAE0IPW9"/>
<dbReference type="InterPro" id="IPR044851">
    <property type="entry name" value="Wax_synthase"/>
</dbReference>
<evidence type="ECO:0000256" key="4">
    <source>
        <dbReference type="ARBA" id="ARBA00022692"/>
    </source>
</evidence>
<comment type="similarity">
    <text evidence="2">Belongs to the wax synthase family.</text>
</comment>
<feature type="domain" description="Wax synthase" evidence="9">
    <location>
        <begin position="348"/>
        <end position="437"/>
    </location>
</feature>
<keyword evidence="3" id="KW-0808">Transferase</keyword>
<dbReference type="GO" id="GO:0016020">
    <property type="term" value="C:membrane"/>
    <property type="evidence" value="ECO:0007669"/>
    <property type="project" value="UniProtKB-SubCell"/>
</dbReference>
<reference evidence="10" key="2">
    <citation type="submission" date="2023-06" db="EMBL/GenBank/DDBJ databases">
        <authorList>
            <consortium name="Lawrence Berkeley National Laboratory"/>
            <person name="Haridas S."/>
            <person name="Hensen N."/>
            <person name="Bonometti L."/>
            <person name="Westerberg I."/>
            <person name="Brannstrom I.O."/>
            <person name="Guillou S."/>
            <person name="Cros-Aarteil S."/>
            <person name="Calhoun S."/>
            <person name="Kuo A."/>
            <person name="Mondo S."/>
            <person name="Pangilinan J."/>
            <person name="Riley R."/>
            <person name="Labutti K."/>
            <person name="Andreopoulos B."/>
            <person name="Lipzen A."/>
            <person name="Chen C."/>
            <person name="Yanf M."/>
            <person name="Daum C."/>
            <person name="Ng V."/>
            <person name="Clum A."/>
            <person name="Steindorff A."/>
            <person name="Ohm R."/>
            <person name="Martin F."/>
            <person name="Silar P."/>
            <person name="Natvig D."/>
            <person name="Lalanne C."/>
            <person name="Gautier V."/>
            <person name="Ament-Velasquez S.L."/>
            <person name="Kruys A."/>
            <person name="Hutchinson M.I."/>
            <person name="Powell A.J."/>
            <person name="Barry K."/>
            <person name="Miller A.N."/>
            <person name="Grigoriev I.V."/>
            <person name="Debuchy R."/>
            <person name="Gladieux P."/>
            <person name="Thoren M.H."/>
            <person name="Johannesson H."/>
        </authorList>
    </citation>
    <scope>NUCLEOTIDE SEQUENCE</scope>
    <source>
        <strain evidence="10">CBS 118394</strain>
    </source>
</reference>
<proteinExistence type="inferred from homology"/>
<feature type="transmembrane region" description="Helical" evidence="8">
    <location>
        <begin position="312"/>
        <end position="335"/>
    </location>
</feature>
<reference evidence="10" key="1">
    <citation type="journal article" date="2023" name="Mol. Phylogenet. Evol.">
        <title>Genome-scale phylogeny and comparative genomics of the fungal order Sordariales.</title>
        <authorList>
            <person name="Hensen N."/>
            <person name="Bonometti L."/>
            <person name="Westerberg I."/>
            <person name="Brannstrom I.O."/>
            <person name="Guillou S."/>
            <person name="Cros-Aarteil S."/>
            <person name="Calhoun S."/>
            <person name="Haridas S."/>
            <person name="Kuo A."/>
            <person name="Mondo S."/>
            <person name="Pangilinan J."/>
            <person name="Riley R."/>
            <person name="LaButti K."/>
            <person name="Andreopoulos B."/>
            <person name="Lipzen A."/>
            <person name="Chen C."/>
            <person name="Yan M."/>
            <person name="Daum C."/>
            <person name="Ng V."/>
            <person name="Clum A."/>
            <person name="Steindorff A."/>
            <person name="Ohm R.A."/>
            <person name="Martin F."/>
            <person name="Silar P."/>
            <person name="Natvig D.O."/>
            <person name="Lalanne C."/>
            <person name="Gautier V."/>
            <person name="Ament-Velasquez S.L."/>
            <person name="Kruys A."/>
            <person name="Hutchinson M.I."/>
            <person name="Powell A.J."/>
            <person name="Barry K."/>
            <person name="Miller A.N."/>
            <person name="Grigoriev I.V."/>
            <person name="Debuchy R."/>
            <person name="Gladieux P."/>
            <person name="Hiltunen Thoren M."/>
            <person name="Johannesson H."/>
        </authorList>
    </citation>
    <scope>NUCLEOTIDE SEQUENCE</scope>
    <source>
        <strain evidence="10">CBS 118394</strain>
    </source>
</reference>
<feature type="region of interest" description="Disordered" evidence="7">
    <location>
        <begin position="130"/>
        <end position="162"/>
    </location>
</feature>
<accession>A0AAE0IPW9</accession>
<dbReference type="GO" id="GO:0006629">
    <property type="term" value="P:lipid metabolic process"/>
    <property type="evidence" value="ECO:0007669"/>
    <property type="project" value="InterPro"/>
</dbReference>
<feature type="compositionally biased region" description="Basic and acidic residues" evidence="7">
    <location>
        <begin position="138"/>
        <end position="161"/>
    </location>
</feature>
<feature type="transmembrane region" description="Helical" evidence="8">
    <location>
        <begin position="39"/>
        <end position="59"/>
    </location>
</feature>
<dbReference type="GO" id="GO:0008374">
    <property type="term" value="F:O-acyltransferase activity"/>
    <property type="evidence" value="ECO:0007669"/>
    <property type="project" value="InterPro"/>
</dbReference>
<dbReference type="Proteomes" id="UP001283341">
    <property type="component" value="Unassembled WGS sequence"/>
</dbReference>
<evidence type="ECO:0000313" key="10">
    <source>
        <dbReference type="EMBL" id="KAK3328987.1"/>
    </source>
</evidence>
<sequence length="546" mass="62020">MKFKTATAPAGQLENLPALYLAHYRSLFHDAVARDEARYFVLPYTVAASFLVPAVYLCIPHRKRPWLYRAQWAVAALMVAMSVDILTNGTSSANMPMSYCSGLVATWGLIWGLTVILVLEPQTGAARVMKRRRRKVGSKGEQKEEGDGGQVTEKEKSRDGDWVDESVAMVQDEYEHYWQFYPEDGSLVERLGWVLDIMFALRGVGWNFAIPSVPHPPPPSPTSPKESQPVNLSAMPIITRTGYHRSLTYRSFALNRLFHIIGTWLLMDYGTLIARPDPYFTLGQEYLPDQLPSHLSTLPTPVLNLLRSVQGFLAVLCGLSFYMNFYQLVSCIVFGRWLGIAPSELWQYPSGFGSFVSVLDNGLAGFWGGWWHQTFRIGFTAPVTWLTKNGYLDSWSAQKRTVLSMFSAFLLSGTIHAAGGYLSIPSTTNIWSMLLFFQLNFVGVLLQSTFCQLFKPQINTTERWVRRTGNGAFVLLWSYFTQRLFVEDLCHAGLFLFEPVPVSPLRWIGVASQLKGDGNWWRWDEEYYAKWVWGKGGRWWESGIRL</sequence>
<keyword evidence="5 8" id="KW-1133">Transmembrane helix</keyword>
<evidence type="ECO:0000313" key="11">
    <source>
        <dbReference type="Proteomes" id="UP001283341"/>
    </source>
</evidence>
<feature type="transmembrane region" description="Helical" evidence="8">
    <location>
        <begin position="253"/>
        <end position="274"/>
    </location>
</feature>
<protein>
    <recommendedName>
        <fullName evidence="9">Wax synthase domain-containing protein</fullName>
    </recommendedName>
</protein>
<evidence type="ECO:0000256" key="7">
    <source>
        <dbReference type="SAM" id="MobiDB-lite"/>
    </source>
</evidence>
<evidence type="ECO:0000256" key="2">
    <source>
        <dbReference type="ARBA" id="ARBA00007282"/>
    </source>
</evidence>
<comment type="subcellular location">
    <subcellularLocation>
        <location evidence="1">Membrane</location>
        <topology evidence="1">Multi-pass membrane protein</topology>
    </subcellularLocation>
</comment>
<dbReference type="EMBL" id="JAUEDM010000001">
    <property type="protein sequence ID" value="KAK3328987.1"/>
    <property type="molecule type" value="Genomic_DNA"/>
</dbReference>
<dbReference type="PANTHER" id="PTHR31595:SF67">
    <property type="entry name" value="WAX SYNTHASE DOMAIN-CONTAINING PROTEIN"/>
    <property type="match status" value="1"/>
</dbReference>
<evidence type="ECO:0000256" key="6">
    <source>
        <dbReference type="ARBA" id="ARBA00023136"/>
    </source>
</evidence>
<keyword evidence="6 8" id="KW-0472">Membrane</keyword>
<evidence type="ECO:0000256" key="5">
    <source>
        <dbReference type="ARBA" id="ARBA00022989"/>
    </source>
</evidence>
<comment type="caution">
    <text evidence="10">The sequence shown here is derived from an EMBL/GenBank/DDBJ whole genome shotgun (WGS) entry which is preliminary data.</text>
</comment>
<keyword evidence="4 8" id="KW-0812">Transmembrane</keyword>
<feature type="transmembrane region" description="Helical" evidence="8">
    <location>
        <begin position="66"/>
        <end position="87"/>
    </location>
</feature>
<feature type="transmembrane region" description="Helical" evidence="8">
    <location>
        <begin position="107"/>
        <end position="129"/>
    </location>
</feature>
<evidence type="ECO:0000256" key="8">
    <source>
        <dbReference type="SAM" id="Phobius"/>
    </source>
</evidence>
<evidence type="ECO:0000256" key="3">
    <source>
        <dbReference type="ARBA" id="ARBA00022679"/>
    </source>
</evidence>
<organism evidence="10 11">
    <name type="scientific">Apodospora peruviana</name>
    <dbReference type="NCBI Taxonomy" id="516989"/>
    <lineage>
        <taxon>Eukaryota</taxon>
        <taxon>Fungi</taxon>
        <taxon>Dikarya</taxon>
        <taxon>Ascomycota</taxon>
        <taxon>Pezizomycotina</taxon>
        <taxon>Sordariomycetes</taxon>
        <taxon>Sordariomycetidae</taxon>
        <taxon>Sordariales</taxon>
        <taxon>Lasiosphaeriaceae</taxon>
        <taxon>Apodospora</taxon>
    </lineage>
</organism>
<evidence type="ECO:0000256" key="1">
    <source>
        <dbReference type="ARBA" id="ARBA00004141"/>
    </source>
</evidence>
<dbReference type="InterPro" id="IPR032805">
    <property type="entry name" value="Wax_synthase_dom"/>
</dbReference>
<feature type="transmembrane region" description="Helical" evidence="8">
    <location>
        <begin position="430"/>
        <end position="454"/>
    </location>
</feature>
<evidence type="ECO:0000259" key="9">
    <source>
        <dbReference type="Pfam" id="PF13813"/>
    </source>
</evidence>
<dbReference type="PANTHER" id="PTHR31595">
    <property type="entry name" value="LONG-CHAIN-ALCOHOL O-FATTY-ACYLTRANSFERASE 3-RELATED"/>
    <property type="match status" value="1"/>
</dbReference>